<evidence type="ECO:0000256" key="2">
    <source>
        <dbReference type="ARBA" id="ARBA00004954"/>
    </source>
</evidence>
<evidence type="ECO:0000256" key="7">
    <source>
        <dbReference type="ARBA" id="ARBA00023268"/>
    </source>
</evidence>
<dbReference type="Pfam" id="PF01808">
    <property type="entry name" value="AICARFT_IMPCHas"/>
    <property type="match status" value="1"/>
</dbReference>
<dbReference type="AlphaFoldDB" id="A0A2H0V0G7"/>
<dbReference type="InterPro" id="IPR002695">
    <property type="entry name" value="PurH-like"/>
</dbReference>
<comment type="caution">
    <text evidence="9">The sequence shown here is derived from an EMBL/GenBank/DDBJ whole genome shotgun (WGS) entry which is preliminary data.</text>
</comment>
<dbReference type="Gene3D" id="3.40.140.20">
    <property type="match status" value="2"/>
</dbReference>
<dbReference type="InterPro" id="IPR024051">
    <property type="entry name" value="AICAR_Tfase_dup_dom_sf"/>
</dbReference>
<dbReference type="SMART" id="SM00851">
    <property type="entry name" value="MGS"/>
    <property type="match status" value="1"/>
</dbReference>
<dbReference type="Gene3D" id="3.40.50.1380">
    <property type="entry name" value="Methylglyoxal synthase-like domain"/>
    <property type="match status" value="1"/>
</dbReference>
<evidence type="ECO:0000313" key="10">
    <source>
        <dbReference type="Proteomes" id="UP000228510"/>
    </source>
</evidence>
<evidence type="ECO:0000259" key="8">
    <source>
        <dbReference type="PROSITE" id="PS51855"/>
    </source>
</evidence>
<comment type="pathway">
    <text evidence="1">Purine metabolism; IMP biosynthesis via de novo pathway; IMP from 5-formamido-1-(5-phospho-D-ribosyl)imidazole-4-carboxamide: step 1/1.</text>
</comment>
<dbReference type="InterPro" id="IPR011607">
    <property type="entry name" value="MGS-like_dom"/>
</dbReference>
<proteinExistence type="inferred from homology"/>
<dbReference type="PROSITE" id="PS51855">
    <property type="entry name" value="MGS"/>
    <property type="match status" value="1"/>
</dbReference>
<evidence type="ECO:0000256" key="5">
    <source>
        <dbReference type="ARBA" id="ARBA00022755"/>
    </source>
</evidence>
<dbReference type="PANTHER" id="PTHR11692">
    <property type="entry name" value="BIFUNCTIONAL PURINE BIOSYNTHESIS PROTEIN PURH"/>
    <property type="match status" value="1"/>
</dbReference>
<evidence type="ECO:0000313" key="9">
    <source>
        <dbReference type="EMBL" id="PIR92555.1"/>
    </source>
</evidence>
<organism evidence="9 10">
    <name type="scientific">Candidatus Falkowbacteria bacterium CG10_big_fil_rev_8_21_14_0_10_44_15</name>
    <dbReference type="NCBI Taxonomy" id="1974569"/>
    <lineage>
        <taxon>Bacteria</taxon>
        <taxon>Candidatus Falkowiibacteriota</taxon>
    </lineage>
</organism>
<dbReference type="GO" id="GO:0005829">
    <property type="term" value="C:cytosol"/>
    <property type="evidence" value="ECO:0007669"/>
    <property type="project" value="TreeGrafter"/>
</dbReference>
<dbReference type="InterPro" id="IPR036914">
    <property type="entry name" value="MGS-like_dom_sf"/>
</dbReference>
<keyword evidence="4" id="KW-0808">Transferase</keyword>
<dbReference type="PANTHER" id="PTHR11692:SF0">
    <property type="entry name" value="BIFUNCTIONAL PURINE BIOSYNTHESIS PROTEIN ATIC"/>
    <property type="match status" value="1"/>
</dbReference>
<dbReference type="UniPathway" id="UPA00074">
    <property type="reaction ID" value="UER00133"/>
</dbReference>
<protein>
    <recommendedName>
        <fullName evidence="8">MGS-like domain-containing protein</fullName>
    </recommendedName>
</protein>
<dbReference type="InterPro" id="IPR016193">
    <property type="entry name" value="Cytidine_deaminase-like"/>
</dbReference>
<accession>A0A2H0V0G7</accession>
<dbReference type="PIRSF" id="PIRSF000414">
    <property type="entry name" value="AICARFT_IMPCHas"/>
    <property type="match status" value="1"/>
</dbReference>
<dbReference type="SMART" id="SM00798">
    <property type="entry name" value="AICARFT_IMPCHas"/>
    <property type="match status" value="1"/>
</dbReference>
<dbReference type="Proteomes" id="UP000228510">
    <property type="component" value="Unassembled WGS sequence"/>
</dbReference>
<keyword evidence="5" id="KW-0658">Purine biosynthesis</keyword>
<dbReference type="GO" id="GO:0006189">
    <property type="term" value="P:'de novo' IMP biosynthetic process"/>
    <property type="evidence" value="ECO:0007669"/>
    <property type="project" value="UniProtKB-UniPathway"/>
</dbReference>
<feature type="domain" description="MGS-like" evidence="8">
    <location>
        <begin position="1"/>
        <end position="148"/>
    </location>
</feature>
<reference evidence="10" key="1">
    <citation type="submission" date="2017-09" db="EMBL/GenBank/DDBJ databases">
        <title>Depth-based differentiation of microbial function through sediment-hosted aquifers and enrichment of novel symbionts in the deep terrestrial subsurface.</title>
        <authorList>
            <person name="Probst A.J."/>
            <person name="Ladd B."/>
            <person name="Jarett J.K."/>
            <person name="Geller-Mcgrath D.E."/>
            <person name="Sieber C.M.K."/>
            <person name="Emerson J.B."/>
            <person name="Anantharaman K."/>
            <person name="Thomas B.C."/>
            <person name="Malmstrom R."/>
            <person name="Stieglmeier M."/>
            <person name="Klingl A."/>
            <person name="Woyke T."/>
            <person name="Ryan C.M."/>
            <person name="Banfield J.F."/>
        </authorList>
    </citation>
    <scope>NUCLEOTIDE SEQUENCE [LARGE SCALE GENOMIC DNA]</scope>
</reference>
<dbReference type="Pfam" id="PF02142">
    <property type="entry name" value="MGS"/>
    <property type="match status" value="1"/>
</dbReference>
<dbReference type="GO" id="GO:0004643">
    <property type="term" value="F:phosphoribosylaminoimidazolecarboxamide formyltransferase activity"/>
    <property type="evidence" value="ECO:0007669"/>
    <property type="project" value="InterPro"/>
</dbReference>
<dbReference type="GO" id="GO:0003937">
    <property type="term" value="F:IMP cyclohydrolase activity"/>
    <property type="evidence" value="ECO:0007669"/>
    <property type="project" value="InterPro"/>
</dbReference>
<dbReference type="SUPFAM" id="SSF53927">
    <property type="entry name" value="Cytidine deaminase-like"/>
    <property type="match status" value="1"/>
</dbReference>
<dbReference type="EMBL" id="PFAT01000019">
    <property type="protein sequence ID" value="PIR92555.1"/>
    <property type="molecule type" value="Genomic_DNA"/>
</dbReference>
<evidence type="ECO:0000256" key="1">
    <source>
        <dbReference type="ARBA" id="ARBA00004844"/>
    </source>
</evidence>
<comment type="pathway">
    <text evidence="2">Purine metabolism; IMP biosynthesis via de novo pathway; 5-formamido-1-(5-phospho-D-ribosyl)imidazole-4-carboxamide from 5-amino-1-(5-phospho-D-ribosyl)imidazole-4-carboxamide (10-formyl THF route): step 1/1.</text>
</comment>
<dbReference type="FunFam" id="3.40.50.1380:FF:000001">
    <property type="entry name" value="Bifunctional purine biosynthesis protein PurH"/>
    <property type="match status" value="1"/>
</dbReference>
<dbReference type="SUPFAM" id="SSF52335">
    <property type="entry name" value="Methylglyoxal synthase-like"/>
    <property type="match status" value="1"/>
</dbReference>
<name>A0A2H0V0G7_9BACT</name>
<keyword evidence="6" id="KW-0378">Hydrolase</keyword>
<evidence type="ECO:0000256" key="4">
    <source>
        <dbReference type="ARBA" id="ARBA00022679"/>
    </source>
</evidence>
<comment type="similarity">
    <text evidence="3">Belongs to the PurH family.</text>
</comment>
<gene>
    <name evidence="9" type="ORF">COU01_01220</name>
</gene>
<dbReference type="CDD" id="cd01421">
    <property type="entry name" value="IMPCH"/>
    <property type="match status" value="1"/>
</dbReference>
<keyword evidence="7" id="KW-0511">Multifunctional enzyme</keyword>
<sequence>MAEKQKRALISVFDKEGIEKFAQGLQELGFMIVSSGGTHEYLIEHGVAGVMDVQDLTGMPPILDHRVVTLHPKIYGGLLALNTPEHNAELDHYGITRFDLVCVDVYPVWEALADPQVSMDKVVSLTDIGGPAMLRAAAKNHQNVIVICEPDDRQLILTELQAHGDIDIHLRRQLAQKVFYLTAAYDAAISKFYAAQNGQQVETVFMGPAYPLAYAENRNQNPAHLFPTEINDPLAMYRFKVVAVEPSFITIADASQITNILRFLAEAFRRGAGAVPCIAIAGKHGNPCGAGIDWDKPQVALDKALYGDSVAVMGGEVIVNFPITDELVQALMSPAEQSIGRKNWGLDVILAPNFSESTIELLGKREKRRLLVNSSLENPTLPTDEWAWRPVHGGFLRQRAPHFVLSPNAIQGWVGEPLANDIFSSLLVAWACCWFASSNTVALAKDGQLIGLGCGQQDRIACVRLCLDRARRAGHDPNGSVFASDAFFPYASSAEPIDININQVLFGDLGMLQSVDHFMCNCLPPREKLKELDRIRQQIVLLDRREGPELLRDAGCIGGVVPADGKNLEEVKKFFQEAGMSVALLAPENRGFAKH</sequence>
<evidence type="ECO:0000256" key="3">
    <source>
        <dbReference type="ARBA" id="ARBA00007667"/>
    </source>
</evidence>
<evidence type="ECO:0000256" key="6">
    <source>
        <dbReference type="ARBA" id="ARBA00022801"/>
    </source>
</evidence>